<dbReference type="OrthoDB" id="346910at2759"/>
<keyword evidence="3" id="KW-0812">Transmembrane</keyword>
<dbReference type="SUPFAM" id="SSF47027">
    <property type="entry name" value="Acyl-CoA binding protein"/>
    <property type="match status" value="2"/>
</dbReference>
<evidence type="ECO:0000313" key="6">
    <source>
        <dbReference type="Proteomes" id="UP000038010"/>
    </source>
</evidence>
<dbReference type="AlphaFoldDB" id="A0A0N0NJ76"/>
<dbReference type="Proteomes" id="UP000038010">
    <property type="component" value="Unassembled WGS sequence"/>
</dbReference>
<dbReference type="EMBL" id="LFJN01000029">
    <property type="protein sequence ID" value="KPI36661.1"/>
    <property type="molecule type" value="Genomic_DNA"/>
</dbReference>
<protein>
    <submittedName>
        <fullName evidence="5">Autophagy-related protein 37</fullName>
    </submittedName>
</protein>
<feature type="compositionally biased region" description="Polar residues" evidence="2">
    <location>
        <begin position="68"/>
        <end position="96"/>
    </location>
</feature>
<dbReference type="InterPro" id="IPR035984">
    <property type="entry name" value="Acyl-CoA-binding_sf"/>
</dbReference>
<dbReference type="PANTHER" id="PTHR23310">
    <property type="entry name" value="ACYL-COA-BINDING PROTEIN, ACBP"/>
    <property type="match status" value="1"/>
</dbReference>
<evidence type="ECO:0000256" key="1">
    <source>
        <dbReference type="ARBA" id="ARBA00023121"/>
    </source>
</evidence>
<feature type="transmembrane region" description="Helical" evidence="3">
    <location>
        <begin position="383"/>
        <end position="408"/>
    </location>
</feature>
<dbReference type="GeneID" id="28730687"/>
<dbReference type="PANTHER" id="PTHR23310:SF133">
    <property type="entry name" value="COA BINDING PROTEIN, PUTATIVE (AFU_ORTHOLOGUE AFUA_1G12300)-RELATED"/>
    <property type="match status" value="1"/>
</dbReference>
<dbReference type="GO" id="GO:0000062">
    <property type="term" value="F:fatty-acyl-CoA binding"/>
    <property type="evidence" value="ECO:0007669"/>
    <property type="project" value="InterPro"/>
</dbReference>
<accession>A0A0N0NJ76</accession>
<feature type="compositionally biased region" description="Pro residues" evidence="2">
    <location>
        <begin position="56"/>
        <end position="67"/>
    </location>
</feature>
<evidence type="ECO:0000256" key="3">
    <source>
        <dbReference type="SAM" id="Phobius"/>
    </source>
</evidence>
<feature type="compositionally biased region" description="Low complexity" evidence="2">
    <location>
        <begin position="236"/>
        <end position="246"/>
    </location>
</feature>
<comment type="caution">
    <text evidence="5">The sequence shown here is derived from an EMBL/GenBank/DDBJ whole genome shotgun (WGS) entry which is preliminary data.</text>
</comment>
<keyword evidence="3" id="KW-0472">Membrane</keyword>
<proteinExistence type="predicted"/>
<feature type="compositionally biased region" description="Gly residues" evidence="2">
    <location>
        <begin position="203"/>
        <end position="213"/>
    </location>
</feature>
<reference evidence="5 6" key="1">
    <citation type="submission" date="2015-06" db="EMBL/GenBank/DDBJ databases">
        <title>Draft genome of the ant-associated black yeast Phialophora attae CBS 131958.</title>
        <authorList>
            <person name="Moreno L.F."/>
            <person name="Stielow B.J."/>
            <person name="de Hoog S."/>
            <person name="Vicente V.A."/>
            <person name="Weiss V.A."/>
            <person name="de Vries M."/>
            <person name="Cruz L.M."/>
            <person name="Souza E.M."/>
        </authorList>
    </citation>
    <scope>NUCLEOTIDE SEQUENCE [LARGE SCALE GENOMIC DNA]</scope>
    <source>
        <strain evidence="5 6">CBS 131958</strain>
    </source>
</reference>
<feature type="compositionally biased region" description="Low complexity" evidence="2">
    <location>
        <begin position="102"/>
        <end position="126"/>
    </location>
</feature>
<dbReference type="GO" id="GO:0006631">
    <property type="term" value="P:fatty acid metabolic process"/>
    <property type="evidence" value="ECO:0007669"/>
    <property type="project" value="TreeGrafter"/>
</dbReference>
<sequence length="458" mass="50871">MSTSDSVDRVFTHALATVRRLPRTGSSRPPPSARLRLYGLYKQSMEGDVAAILPRPVLPLPPSPPPTQQDHFPTNRPSIDSTLSGDDNTNNNESSPSPAPLTRQTSSTSQTQTQQQPSQVRQNSSNTVHRFASRDLRTREAQAEIEKWDAWHACAGMGRTEAKRRYIEALIGTMKEYASGTSESRELVGELEFVWGQIRSQSGGSGGSGGSGSEGRVVRKEGSSGEDDEGESPRRSGLLGLAGSGSNQETRTRASGGSQPRSKSKQKRRRPREELASDGGRLRVLSPMSPRGSGSEIVEGRDADDDIDSNNDEIPNDDLQHTRPTRLSALEAQLRHLSTEIAALREQLSANHLLASSSFSSRTHPNYRTLPLKWKVYYTAKNYLRWIISFAVRQALVGATFLVGLILWQRWKGGNRRAEEWARRRWKDLRALVERSGLEDWVPWLMTVLKRRGRAIGL</sequence>
<organism evidence="5 6">
    <name type="scientific">Cyphellophora attinorum</name>
    <dbReference type="NCBI Taxonomy" id="1664694"/>
    <lineage>
        <taxon>Eukaryota</taxon>
        <taxon>Fungi</taxon>
        <taxon>Dikarya</taxon>
        <taxon>Ascomycota</taxon>
        <taxon>Pezizomycotina</taxon>
        <taxon>Eurotiomycetes</taxon>
        <taxon>Chaetothyriomycetidae</taxon>
        <taxon>Chaetothyriales</taxon>
        <taxon>Cyphellophoraceae</taxon>
        <taxon>Cyphellophora</taxon>
    </lineage>
</organism>
<keyword evidence="3" id="KW-1133">Transmembrane helix</keyword>
<evidence type="ECO:0000259" key="4">
    <source>
        <dbReference type="PROSITE" id="PS51228"/>
    </source>
</evidence>
<evidence type="ECO:0000256" key="2">
    <source>
        <dbReference type="SAM" id="MobiDB-lite"/>
    </source>
</evidence>
<dbReference type="PROSITE" id="PS51228">
    <property type="entry name" value="ACB_2"/>
    <property type="match status" value="1"/>
</dbReference>
<dbReference type="InterPro" id="IPR014352">
    <property type="entry name" value="FERM/acyl-CoA-bd_prot_sf"/>
</dbReference>
<dbReference type="VEuPathDB" id="FungiDB:AB675_10064"/>
<dbReference type="InterPro" id="IPR000582">
    <property type="entry name" value="Acyl-CoA-binding_protein"/>
</dbReference>
<evidence type="ECO:0000313" key="5">
    <source>
        <dbReference type="EMBL" id="KPI36661.1"/>
    </source>
</evidence>
<gene>
    <name evidence="5" type="ORF">AB675_10064</name>
</gene>
<feature type="compositionally biased region" description="Acidic residues" evidence="2">
    <location>
        <begin position="302"/>
        <end position="316"/>
    </location>
</feature>
<dbReference type="STRING" id="1664694.A0A0N0NJ76"/>
<dbReference type="RefSeq" id="XP_017996624.1">
    <property type="nucleotide sequence ID" value="XM_018138807.1"/>
</dbReference>
<name>A0A0N0NJ76_9EURO</name>
<feature type="region of interest" description="Disordered" evidence="2">
    <location>
        <begin position="199"/>
        <end position="323"/>
    </location>
</feature>
<feature type="domain" description="ACB" evidence="4">
    <location>
        <begin position="7"/>
        <end position="179"/>
    </location>
</feature>
<feature type="region of interest" description="Disordered" evidence="2">
    <location>
        <begin position="55"/>
        <end position="136"/>
    </location>
</feature>
<keyword evidence="1" id="KW-0446">Lipid-binding</keyword>
<keyword evidence="6" id="KW-1185">Reference proteome</keyword>
<dbReference type="Gene3D" id="1.20.80.10">
    <property type="match status" value="1"/>
</dbReference>